<keyword evidence="2" id="KW-1185">Reference proteome</keyword>
<protein>
    <submittedName>
        <fullName evidence="1">Uncharacterized protein</fullName>
    </submittedName>
</protein>
<evidence type="ECO:0000313" key="2">
    <source>
        <dbReference type="Proteomes" id="UP000485058"/>
    </source>
</evidence>
<gene>
    <name evidence="1" type="ORF">HaLaN_00627</name>
</gene>
<evidence type="ECO:0000313" key="1">
    <source>
        <dbReference type="EMBL" id="GFH06062.1"/>
    </source>
</evidence>
<name>A0A699YSJ1_HAELA</name>
<comment type="caution">
    <text evidence="1">The sequence shown here is derived from an EMBL/GenBank/DDBJ whole genome shotgun (WGS) entry which is preliminary data.</text>
</comment>
<dbReference type="AlphaFoldDB" id="A0A699YSJ1"/>
<accession>A0A699YSJ1</accession>
<proteinExistence type="predicted"/>
<dbReference type="Gene3D" id="1.25.70.10">
    <property type="entry name" value="Transcription termination factor 3, mitochondrial"/>
    <property type="match status" value="2"/>
</dbReference>
<dbReference type="InterPro" id="IPR038538">
    <property type="entry name" value="MTERF_sf"/>
</dbReference>
<organism evidence="1 2">
    <name type="scientific">Haematococcus lacustris</name>
    <name type="common">Green alga</name>
    <name type="synonym">Haematococcus pluvialis</name>
    <dbReference type="NCBI Taxonomy" id="44745"/>
    <lineage>
        <taxon>Eukaryota</taxon>
        <taxon>Viridiplantae</taxon>
        <taxon>Chlorophyta</taxon>
        <taxon>core chlorophytes</taxon>
        <taxon>Chlorophyceae</taxon>
        <taxon>CS clade</taxon>
        <taxon>Chlamydomonadales</taxon>
        <taxon>Haematococcaceae</taxon>
        <taxon>Haematococcus</taxon>
    </lineage>
</organism>
<dbReference type="EMBL" id="BLLF01000020">
    <property type="protein sequence ID" value="GFH06062.1"/>
    <property type="molecule type" value="Genomic_DNA"/>
</dbReference>
<sequence>MAQADAAPLIAKQPGLLEVEEGSLAQQVGQLAAALQIAVPSLLPMLTRLGPSTLRLLLATPLESIQDQVSEFRSLAERYLPSHRVAESKLLLTSWPQLLLTPLKDVGVVMQRLPVLLHIPPKALLDSLLRCPGILCLPPPQLLSHHKALGMALGLDGAQLGSVLVRELRLLQLDPGVVRMRVEALMGCLYLPRATVLGMLIAQPQLLLYTPITLHDHLTAMKQLLRVPHAVATAMVAAHPSLLTRSPSAQQLGQGLVHFTAWEQWLAQVASLSRVLRLPPLRVVDLVLRAPRLLTFSTLRLIASRDYLMQLMGVPLGNMGHVVSRWPDLVVHSKVLEVAAVLGLAPAQAGDVVCRNPRLLAQDPRYDRITHHI</sequence>
<reference evidence="1 2" key="1">
    <citation type="submission" date="2020-02" db="EMBL/GenBank/DDBJ databases">
        <title>Draft genome sequence of Haematococcus lacustris strain NIES-144.</title>
        <authorList>
            <person name="Morimoto D."/>
            <person name="Nakagawa S."/>
            <person name="Yoshida T."/>
            <person name="Sawayama S."/>
        </authorList>
    </citation>
    <scope>NUCLEOTIDE SEQUENCE [LARGE SCALE GENOMIC DNA]</scope>
    <source>
        <strain evidence="1 2">NIES-144</strain>
    </source>
</reference>
<dbReference type="Proteomes" id="UP000485058">
    <property type="component" value="Unassembled WGS sequence"/>
</dbReference>